<reference evidence="3 4" key="2">
    <citation type="submission" date="2018-11" db="EMBL/GenBank/DDBJ databases">
        <authorList>
            <consortium name="Pathogen Informatics"/>
        </authorList>
    </citation>
    <scope>NUCLEOTIDE SEQUENCE [LARGE SCALE GENOMIC DNA]</scope>
    <source>
        <strain evidence="3 4">Egypt</strain>
    </source>
</reference>
<keyword evidence="2" id="KW-0472">Membrane</keyword>
<feature type="transmembrane region" description="Helical" evidence="2">
    <location>
        <begin position="2671"/>
        <end position="2691"/>
    </location>
</feature>
<organism evidence="5">
    <name type="scientific">Echinostoma caproni</name>
    <dbReference type="NCBI Taxonomy" id="27848"/>
    <lineage>
        <taxon>Eukaryota</taxon>
        <taxon>Metazoa</taxon>
        <taxon>Spiralia</taxon>
        <taxon>Lophotrochozoa</taxon>
        <taxon>Platyhelminthes</taxon>
        <taxon>Trematoda</taxon>
        <taxon>Digenea</taxon>
        <taxon>Plagiorchiida</taxon>
        <taxon>Echinostomata</taxon>
        <taxon>Echinostomatoidea</taxon>
        <taxon>Echinostomatidae</taxon>
        <taxon>Echinostoma</taxon>
    </lineage>
</organism>
<evidence type="ECO:0000256" key="1">
    <source>
        <dbReference type="SAM" id="MobiDB-lite"/>
    </source>
</evidence>
<proteinExistence type="predicted"/>
<protein>
    <submittedName>
        <fullName evidence="5">Ig-like domain-containing protein</fullName>
    </submittedName>
</protein>
<gene>
    <name evidence="3" type="ORF">ECPE_LOCUS5600</name>
</gene>
<keyword evidence="2" id="KW-1133">Transmembrane helix</keyword>
<feature type="compositionally biased region" description="Polar residues" evidence="1">
    <location>
        <begin position="2113"/>
        <end position="2125"/>
    </location>
</feature>
<name>A0A183AF65_9TREM</name>
<dbReference type="OrthoDB" id="6269336at2759"/>
<dbReference type="EMBL" id="UZAN01042470">
    <property type="protein sequence ID" value="VDP76000.1"/>
    <property type="molecule type" value="Genomic_DNA"/>
</dbReference>
<evidence type="ECO:0000313" key="4">
    <source>
        <dbReference type="Proteomes" id="UP000272942"/>
    </source>
</evidence>
<dbReference type="WBParaSite" id="ECPE_0000561301-mRNA-1">
    <property type="protein sequence ID" value="ECPE_0000561301-mRNA-1"/>
    <property type="gene ID" value="ECPE_0000561301"/>
</dbReference>
<sequence>MGRLIQYADLYEFKSTTDSSNDNLEITCVLVLHETVIYKDLEPVVELSMFNQTKHLILSHPVSPQLFRQSIKSNREQIATNLNQCEYPTDPEWFRNSANYPRMEDGVIELVFKADIGFPSGWILIWSMFEVDDQVIPDPCLLSNETVETDSKRLIRASCMIQPRHVALFIATVHSLGSVVDKTQINTRLAHIVSNNISAWTKRINPVTPQSEIDMCYVFDYCLVKLRFGWHAFVYVGDPILMQGRLGRHNLSDVRCFFRTNRDSIPMPLSERFIYQDEPMFDRFLLRTNTSLLTDSGWYECEIRNYRGNSPSVGMHSRLLLVLPKNDSIGCSMTVLRKNGRFPLNRQIIENNTFYLLSNQIALVHCRYARVLDLYYNITRRLHYRMYNDHKERWQDDFPDKFVEPISDIDDEPTETTNTIMYRIRAIRSRYYTGMLDVACESIIQVTAPAWVLKPPVNRLILRCNQSFTIQEPANGELEFRILSHPITTKPIALGSQIECAGGYGRPGLTYTWTRIRSVPYWKENEENTEVKPDIDVDLLNDIPSLLPADLPGTGWGDPLKPLADTPSGEPKAVDHLLYVPSDPDYRGMNYLYLCTGENVVENKTYTIRRYFHLSILICSNRRISLDLSLVLSHNLFSACELSTSASDQIHFYGYYFLTMIRQLIFGLPRGAKNARVGILIFDQPEMDFYRNYTIIPFDSNLDRIALARRLYSRSQKPITDRRKCNEYSYSLNRLLPPLKRMHSTGNNRLQVTVLPVDELTNVSLSHSGFQAIRMLQNLDVQFLLTMIRPNGSLFTKPMNDLLELLKPDHVITLTPLLPTVTDCDSCKLGASDARLRISRLPFFDAICQVGGSPMPEPVGPPQFQFPVPEHFWVQQYSLGIGCIMRPTRTFTKWETTVEFVMCLLNSNQTNLMSGSQKHPSLQNISDSCSNRLGLSAQPVLPNGNNDSYGITAIYPNKKYPVSIFVLCYYRVGEAEPEVYDPVHYRTAHVRLRKPTVNKPILFLKTHGPGGAIQFLCIYEGYANDLEVVLVFKYPLIKSNTKVMIYQIVTRSWPNAQPQSKLCEAKLTWVDVISLSKDQALYCLVRPRSDDNYLRRLNELPKEEDLTKYSAPLSGLSFSSPLDSLREGSRVQFDCVFPSSSHGLPLKMVYSNQQNAVVLCNVVKPLELQTFIESANETEHACQFASPLDTDCTRFVRAPETNNTFYESQCLVRRERASAQIYRTIRFSVNSLQIVDFNALVYCQGIVTLFPHTPKSVSKKSFFSEIIQLPFPIGPKISQFVYDPREEIWKCHAVLYPPNKDGEIRIIQTDNHRLGDYLKKYKSTITFISTRPKIINVHKPMITPKPVDYAVSIRFEPKLSHKSSIPHGQVLLRCSVAGKSKELETDTKDTTSGEIIEPHINHVGDTIFYECKLSFSRDLSPKRVHLHRIARTSWLQYDRTLVFVNLEEKSIKQSISGPTEKENLRSLKVIPLDLISSTENFEYSCTVDSGPDYMLVRFNVGPNTEFDSGEYYCSVGTSNQIYLYSELQFSVFQGETRTISLAQRSAEHSSLWFQPLRAIYVGDLVHTRCIAWTTNPSDRAVSVFQLIPVKPPTGINRTVLVPTHKSGIIIRMMDQYERVGRSLPHTDFGCLLISQQSVEQKVYKVPPVVCKAPTKLYWEPDNLDVYTTNHRLKCNSRDGCHNGVVRWEWTAGPIPRISMPTDDWNPKKIVEGEILELSRLARAGHYIFRCSVICPCHPHPLGGSIVVSFFLQPDKEDYRLRELHKPDNLLKDTETDEHLDIDFRPPLSKSHPEVEDDSDYVLLTTLRLKSQKQTKFDQCVPDDAWGETFVCYPPQMPPKETPVIPDTELPRKKVMVKISRKIGDDQVEFIPVPDGLRGESELTSSALLSARNDTRWLDKIYEEVDQFSDGKFTRDDKMIPKKMSQRIFDFRWKMWRDREKIMGKYRAEWAKRPIKKSFLDMRDLPDRFQPPIDKFVIPPRRKSSSKAYLRRRPKKRWFRPVKPNEFASDFETVEQHKIAIPDNGTGIYDYYDPVEWDHSRWTKRPWMSKQIKDQLNYWQELESHILSTETDKFRSHESSRTIRGHSSNALRLSSSRESVPTAGGKFGAPRGLDSSTTGDIRQSYSGREDLRSHDTYSTSNTWDRWKRFSIEDIHPDLAENGYEIKSLKHAWPSKMSEFFQGIQWNRWIDFLSRRRNKSPPDSVDFDRIPSHIDQHNLDSVTLTRTILMLPGVVTIRCPFLEYWSEYAYQPVTLYWSRVTTLADFHQNNVKPILSVSFLERQLEMSEDNQDEESRFFIYPPLRWSQMQTLDIKPVFVGDYGYYICTTTVAGYFRDSMAHNITKVAPYPLCLVPKLNKPVIRIIRSKTYLSTITDESNEAQLNVTMDSNVCVEPGEEIILLCQSMAYQMFCEGPDEYYHGYRLVRTHLVARLFGLETGLYEVLDNNFPVHMLGLGAWQITSTGERSLNQAWSLNVTEKHDRATVYCHAEPTLIRPFAPPIPHWSWLLAEFKQLKSQGAFRKLSHSRLCVNSRRSDLRLEVEHERSPLSLDVDQEVISIRPGQAIYCHSRPLTSLTPELHVFAIRAERLDAAKLRGLSNADAWIDFLRILGHWHIDSLKRKARLVVPGDVENGEFYFILCSASEAQKNESIIIRIHVTERTFLGRLDIQRTVCVTAIVATLLFYMCLRWYLVYLRRLRTTHPRRRNIATVEKGFPSISYKNVKDP</sequence>
<dbReference type="Proteomes" id="UP000272942">
    <property type="component" value="Unassembled WGS sequence"/>
</dbReference>
<feature type="compositionally biased region" description="Polar residues" evidence="1">
    <location>
        <begin position="2084"/>
        <end position="2098"/>
    </location>
</feature>
<keyword evidence="4" id="KW-1185">Reference proteome</keyword>
<evidence type="ECO:0000313" key="5">
    <source>
        <dbReference type="WBParaSite" id="ECPE_0000561301-mRNA-1"/>
    </source>
</evidence>
<reference evidence="5" key="1">
    <citation type="submission" date="2016-06" db="UniProtKB">
        <authorList>
            <consortium name="WormBaseParasite"/>
        </authorList>
    </citation>
    <scope>IDENTIFICATION</scope>
</reference>
<feature type="region of interest" description="Disordered" evidence="1">
    <location>
        <begin position="2075"/>
        <end position="2126"/>
    </location>
</feature>
<keyword evidence="2" id="KW-0812">Transmembrane</keyword>
<accession>A0A183AF65</accession>
<evidence type="ECO:0000313" key="3">
    <source>
        <dbReference type="EMBL" id="VDP76000.1"/>
    </source>
</evidence>
<evidence type="ECO:0000256" key="2">
    <source>
        <dbReference type="SAM" id="Phobius"/>
    </source>
</evidence>